<dbReference type="GO" id="GO:0016491">
    <property type="term" value="F:oxidoreductase activity"/>
    <property type="evidence" value="ECO:0007669"/>
    <property type="project" value="UniProtKB-KW"/>
</dbReference>
<evidence type="ECO:0000313" key="4">
    <source>
        <dbReference type="Proteomes" id="UP000515312"/>
    </source>
</evidence>
<name>A0A7G8BFM6_9BACT</name>
<dbReference type="KEGG" id="adin:H7849_20015"/>
<dbReference type="PANTHER" id="PTHR43476:SF5">
    <property type="entry name" value="FAD-DEPENDENT MONOOXYGENASE"/>
    <property type="match status" value="1"/>
</dbReference>
<dbReference type="InterPro" id="IPR002938">
    <property type="entry name" value="FAD-bd"/>
</dbReference>
<dbReference type="AlphaFoldDB" id="A0A7G8BFM6"/>
<proteinExistence type="predicted"/>
<accession>A0A7G8BFM6</accession>
<dbReference type="EMBL" id="CP060394">
    <property type="protein sequence ID" value="QNI31346.1"/>
    <property type="molecule type" value="Genomic_DNA"/>
</dbReference>
<reference evidence="3 4" key="1">
    <citation type="submission" date="2020-08" db="EMBL/GenBank/DDBJ databases">
        <title>Edaphobacter telluris sp. nov. and Acidobacterium dinghuensis sp. nov., two acidobacteria isolated from forest soil.</title>
        <authorList>
            <person name="Fu J."/>
            <person name="Qiu L."/>
        </authorList>
    </citation>
    <scope>NUCLEOTIDE SEQUENCE [LARGE SCALE GENOMIC DNA]</scope>
    <source>
        <strain evidence="3">4Y35</strain>
    </source>
</reference>
<dbReference type="NCBIfam" id="NF004834">
    <property type="entry name" value="PRK06185.1-3"/>
    <property type="match status" value="1"/>
</dbReference>
<dbReference type="Proteomes" id="UP000515312">
    <property type="component" value="Chromosome"/>
</dbReference>
<evidence type="ECO:0000259" key="2">
    <source>
        <dbReference type="Pfam" id="PF01494"/>
    </source>
</evidence>
<dbReference type="PRINTS" id="PR00420">
    <property type="entry name" value="RNGMNOXGNASE"/>
</dbReference>
<evidence type="ECO:0000256" key="1">
    <source>
        <dbReference type="ARBA" id="ARBA00023002"/>
    </source>
</evidence>
<keyword evidence="4" id="KW-1185">Reference proteome</keyword>
<dbReference type="Pfam" id="PF01494">
    <property type="entry name" value="FAD_binding_3"/>
    <property type="match status" value="1"/>
</dbReference>
<dbReference type="RefSeq" id="WP_186741910.1">
    <property type="nucleotide sequence ID" value="NZ_CP060394.1"/>
</dbReference>
<dbReference type="InterPro" id="IPR050631">
    <property type="entry name" value="PheA/TfdB_FAD_monoxygenase"/>
</dbReference>
<dbReference type="GO" id="GO:0071949">
    <property type="term" value="F:FAD binding"/>
    <property type="evidence" value="ECO:0007669"/>
    <property type="project" value="InterPro"/>
</dbReference>
<dbReference type="PANTHER" id="PTHR43476">
    <property type="entry name" value="3-(3-HYDROXY-PHENYL)PROPIONATE/3-HYDROXYCINNAMIC ACID HYDROXYLASE"/>
    <property type="match status" value="1"/>
</dbReference>
<keyword evidence="1" id="KW-0560">Oxidoreductase</keyword>
<dbReference type="SUPFAM" id="SSF51905">
    <property type="entry name" value="FAD/NAD(P)-binding domain"/>
    <property type="match status" value="1"/>
</dbReference>
<feature type="domain" description="FAD-binding" evidence="2">
    <location>
        <begin position="7"/>
        <end position="348"/>
    </location>
</feature>
<dbReference type="InterPro" id="IPR036188">
    <property type="entry name" value="FAD/NAD-bd_sf"/>
</dbReference>
<sequence length="412" mass="45722">MPERETTTCCIAGGGPAGVMLGYLLARAGVRVIVLEKHKDFFRDFRGDTIHPSTLELMRELGLLDEFLKLPHQRVPSIGGLFGDYAFTAADFSHLPVKCKFIALMPQWDFLNFLSEHGKRFSTFDLRTEHEAVGLLESEGVIKGVRVKTPQEEIEIAADLVVACDGRHSTVRDAAGFKVIDLGVPVDVLWFRISRKSEDSYQALGRIDYGSMLILINRGDYFQSGLIIRKGAFDSVKEAGIPAFHESLLRIAPFLGQRVKEISNWDQVKLLSVQINRLRKLYKPGLLCIGDAAHAMSPAGGVGINLAIQDAVATANILAEPLRAGRVTEDLLAKLQERREFPVRVIQAAQERAHNASLNFLGHPEKAHAPWQMRAFFKIPGIRRIIGLGIGLGVRPEHIHSPLEKSVIRDTM</sequence>
<dbReference type="Gene3D" id="3.50.50.60">
    <property type="entry name" value="FAD/NAD(P)-binding domain"/>
    <property type="match status" value="2"/>
</dbReference>
<gene>
    <name evidence="3" type="ORF">H7849_20015</name>
</gene>
<evidence type="ECO:0000313" key="3">
    <source>
        <dbReference type="EMBL" id="QNI31346.1"/>
    </source>
</evidence>
<protein>
    <submittedName>
        <fullName evidence="3">FAD-dependent oxidoreductase</fullName>
    </submittedName>
</protein>
<organism evidence="3 4">
    <name type="scientific">Alloacidobacterium dinghuense</name>
    <dbReference type="NCBI Taxonomy" id="2763107"/>
    <lineage>
        <taxon>Bacteria</taxon>
        <taxon>Pseudomonadati</taxon>
        <taxon>Acidobacteriota</taxon>
        <taxon>Terriglobia</taxon>
        <taxon>Terriglobales</taxon>
        <taxon>Acidobacteriaceae</taxon>
        <taxon>Alloacidobacterium</taxon>
    </lineage>
</organism>